<evidence type="ECO:0000256" key="7">
    <source>
        <dbReference type="ARBA" id="ARBA00022801"/>
    </source>
</evidence>
<dbReference type="Pfam" id="PF00075">
    <property type="entry name" value="RNase_H"/>
    <property type="match status" value="1"/>
</dbReference>
<name>A0A093DRE3_TAUER</name>
<keyword evidence="3" id="KW-0548">Nucleotidyltransferase</keyword>
<feature type="non-terminal residue" evidence="13">
    <location>
        <position position="275"/>
    </location>
</feature>
<keyword evidence="4" id="KW-0540">Nuclease</keyword>
<evidence type="ECO:0000313" key="14">
    <source>
        <dbReference type="Proteomes" id="UP000053661"/>
    </source>
</evidence>
<keyword evidence="9" id="KW-0862">Zinc</keyword>
<evidence type="ECO:0000256" key="8">
    <source>
        <dbReference type="ARBA" id="ARBA00022918"/>
    </source>
</evidence>
<feature type="domain" description="RNase H type-1" evidence="11">
    <location>
        <begin position="1"/>
        <end position="99"/>
    </location>
</feature>
<dbReference type="Gene3D" id="1.10.10.200">
    <property type="match status" value="1"/>
</dbReference>
<dbReference type="PANTHER" id="PTHR41694:SF3">
    <property type="entry name" value="RNA-DIRECTED DNA POLYMERASE-RELATED"/>
    <property type="match status" value="1"/>
</dbReference>
<dbReference type="GO" id="GO:0003964">
    <property type="term" value="F:RNA-directed DNA polymerase activity"/>
    <property type="evidence" value="ECO:0007669"/>
    <property type="project" value="UniProtKB-KW"/>
</dbReference>
<sequence length="275" mass="30962">SLQTLELSAVCWALANWDQEPLNIVSDSLYVVGVVQRIEDSILRCTTNPRLGQLFQQLQRIVGLREHPYCIIHVRSHLWDKGLGEGNARADAAVSWVVHQPPVNLFDQARNSHSFFHQNAKALRKQFKLSHDDARGIVRACPQCSHHGLGLGLGVNPRGLRALEIWQMDVTHFSEFGRLKYVHVTVDTFSKFIWATAQTGEKASHVKRHLTACFAIMGVPEKLKTDNGPAYCSSNVKRFLSTWGVTHITGITNSPTGQAIIERSHRVLKEYLKKQ</sequence>
<dbReference type="GO" id="GO:0035613">
    <property type="term" value="F:RNA stem-loop binding"/>
    <property type="evidence" value="ECO:0007669"/>
    <property type="project" value="TreeGrafter"/>
</dbReference>
<evidence type="ECO:0000259" key="10">
    <source>
        <dbReference type="PROSITE" id="PS50876"/>
    </source>
</evidence>
<dbReference type="GO" id="GO:0008270">
    <property type="term" value="F:zinc ion binding"/>
    <property type="evidence" value="ECO:0007669"/>
    <property type="project" value="UniProtKB-KW"/>
</dbReference>
<dbReference type="PANTHER" id="PTHR41694">
    <property type="entry name" value="ENDOGENOUS RETROVIRUS GROUP K MEMBER POL PROTEIN"/>
    <property type="match status" value="1"/>
</dbReference>
<dbReference type="Pfam" id="PF00665">
    <property type="entry name" value="rve"/>
    <property type="match status" value="1"/>
</dbReference>
<evidence type="ECO:0000259" key="11">
    <source>
        <dbReference type="PROSITE" id="PS50879"/>
    </source>
</evidence>
<keyword evidence="7" id="KW-0378">Hydrolase</keyword>
<evidence type="ECO:0000256" key="1">
    <source>
        <dbReference type="ARBA" id="ARBA00012493"/>
    </source>
</evidence>
<dbReference type="PROSITE" id="PS50994">
    <property type="entry name" value="INTEGRASE"/>
    <property type="match status" value="1"/>
</dbReference>
<dbReference type="InterPro" id="IPR001584">
    <property type="entry name" value="Integrase_cat-core"/>
</dbReference>
<proteinExistence type="predicted"/>
<feature type="domain" description="Integrase-type" evidence="10">
    <location>
        <begin position="104"/>
        <end position="145"/>
    </location>
</feature>
<dbReference type="InterPro" id="IPR002156">
    <property type="entry name" value="RNaseH_domain"/>
</dbReference>
<dbReference type="AlphaFoldDB" id="A0A093DRE3"/>
<reference evidence="13 14" key="1">
    <citation type="submission" date="2014-04" db="EMBL/GenBank/DDBJ databases">
        <title>Genome evolution of avian class.</title>
        <authorList>
            <person name="Zhang G."/>
            <person name="Li C."/>
        </authorList>
    </citation>
    <scope>NUCLEOTIDE SEQUENCE [LARGE SCALE GENOMIC DNA]</scope>
    <source>
        <strain evidence="13">BGI_N340</strain>
    </source>
</reference>
<evidence type="ECO:0000256" key="5">
    <source>
        <dbReference type="ARBA" id="ARBA00022723"/>
    </source>
</evidence>
<keyword evidence="14" id="KW-1185">Reference proteome</keyword>
<organism evidence="13 14">
    <name type="scientific">Tauraco erythrolophus</name>
    <name type="common">Red-crested turaco</name>
    <dbReference type="NCBI Taxonomy" id="121530"/>
    <lineage>
        <taxon>Eukaryota</taxon>
        <taxon>Metazoa</taxon>
        <taxon>Chordata</taxon>
        <taxon>Craniata</taxon>
        <taxon>Vertebrata</taxon>
        <taxon>Euteleostomi</taxon>
        <taxon>Archelosauria</taxon>
        <taxon>Archosauria</taxon>
        <taxon>Dinosauria</taxon>
        <taxon>Saurischia</taxon>
        <taxon>Theropoda</taxon>
        <taxon>Coelurosauria</taxon>
        <taxon>Aves</taxon>
        <taxon>Neognathae</taxon>
        <taxon>Neoaves</taxon>
        <taxon>Otidimorphae</taxon>
        <taxon>Musophagiformes</taxon>
        <taxon>Musophagidae</taxon>
        <taxon>Tauraco</taxon>
    </lineage>
</organism>
<feature type="non-terminal residue" evidence="13">
    <location>
        <position position="1"/>
    </location>
</feature>
<evidence type="ECO:0000256" key="6">
    <source>
        <dbReference type="ARBA" id="ARBA00022759"/>
    </source>
</evidence>
<keyword evidence="8" id="KW-0695">RNA-directed DNA polymerase</keyword>
<dbReference type="EMBL" id="KL449813">
    <property type="protein sequence ID" value="KFV04736.1"/>
    <property type="molecule type" value="Genomic_DNA"/>
</dbReference>
<evidence type="ECO:0000259" key="12">
    <source>
        <dbReference type="PROSITE" id="PS50994"/>
    </source>
</evidence>
<evidence type="ECO:0000313" key="13">
    <source>
        <dbReference type="EMBL" id="KFV04736.1"/>
    </source>
</evidence>
<dbReference type="PROSITE" id="PS50879">
    <property type="entry name" value="RNASE_H_1"/>
    <property type="match status" value="1"/>
</dbReference>
<dbReference type="GO" id="GO:0004523">
    <property type="term" value="F:RNA-DNA hybrid ribonuclease activity"/>
    <property type="evidence" value="ECO:0007669"/>
    <property type="project" value="InterPro"/>
</dbReference>
<dbReference type="EC" id="2.7.7.49" evidence="1"/>
<keyword evidence="5" id="KW-0479">Metal-binding</keyword>
<dbReference type="InterPro" id="IPR003308">
    <property type="entry name" value="Integrase_Zn-bd_dom_N"/>
</dbReference>
<evidence type="ECO:0000256" key="4">
    <source>
        <dbReference type="ARBA" id="ARBA00022722"/>
    </source>
</evidence>
<accession>A0A093DRE3</accession>
<dbReference type="GO" id="GO:0015074">
    <property type="term" value="P:DNA integration"/>
    <property type="evidence" value="ECO:0007669"/>
    <property type="project" value="InterPro"/>
</dbReference>
<dbReference type="SUPFAM" id="SSF53098">
    <property type="entry name" value="Ribonuclease H-like"/>
    <property type="match status" value="2"/>
</dbReference>
<dbReference type="InterPro" id="IPR012337">
    <property type="entry name" value="RNaseH-like_sf"/>
</dbReference>
<dbReference type="Gene3D" id="3.30.420.10">
    <property type="entry name" value="Ribonuclease H-like superfamily/Ribonuclease H"/>
    <property type="match status" value="2"/>
</dbReference>
<evidence type="ECO:0000256" key="9">
    <source>
        <dbReference type="PROSITE-ProRule" id="PRU00450"/>
    </source>
</evidence>
<keyword evidence="2" id="KW-0808">Transferase</keyword>
<gene>
    <name evidence="13" type="ORF">N340_12039</name>
</gene>
<keyword evidence="6" id="KW-0255">Endonuclease</keyword>
<dbReference type="Pfam" id="PF02022">
    <property type="entry name" value="Integrase_Zn"/>
    <property type="match status" value="1"/>
</dbReference>
<dbReference type="PROSITE" id="PS50876">
    <property type="entry name" value="ZF_INTEGRASE"/>
    <property type="match status" value="1"/>
</dbReference>
<dbReference type="Proteomes" id="UP000053661">
    <property type="component" value="Unassembled WGS sequence"/>
</dbReference>
<dbReference type="InterPro" id="IPR017856">
    <property type="entry name" value="Integrase-like_N"/>
</dbReference>
<protein>
    <recommendedName>
        <fullName evidence="1">RNA-directed DNA polymerase</fullName>
        <ecNumber evidence="1">2.7.7.49</ecNumber>
    </recommendedName>
</protein>
<dbReference type="SUPFAM" id="SSF46919">
    <property type="entry name" value="N-terminal Zn binding domain of HIV integrase"/>
    <property type="match status" value="1"/>
</dbReference>
<dbReference type="InterPro" id="IPR036397">
    <property type="entry name" value="RNaseH_sf"/>
</dbReference>
<evidence type="ECO:0000256" key="2">
    <source>
        <dbReference type="ARBA" id="ARBA00022679"/>
    </source>
</evidence>
<feature type="domain" description="Integrase catalytic" evidence="12">
    <location>
        <begin position="153"/>
        <end position="275"/>
    </location>
</feature>
<evidence type="ECO:0000256" key="3">
    <source>
        <dbReference type="ARBA" id="ARBA00022695"/>
    </source>
</evidence>
<keyword evidence="9" id="KW-0863">Zinc-finger</keyword>